<dbReference type="InterPro" id="IPR029058">
    <property type="entry name" value="AB_hydrolase_fold"/>
</dbReference>
<accession>A0A974CRT0</accession>
<evidence type="ECO:0000313" key="7">
    <source>
        <dbReference type="EMBL" id="OCT77186.1"/>
    </source>
</evidence>
<dbReference type="GO" id="GO:0005615">
    <property type="term" value="C:extracellular space"/>
    <property type="evidence" value="ECO:0007669"/>
    <property type="project" value="TreeGrafter"/>
</dbReference>
<keyword evidence="3" id="KW-0732">Signal</keyword>
<dbReference type="PANTHER" id="PTHR14093">
    <property type="entry name" value="HLA CLASS II GAMMA CHAIN"/>
    <property type="match status" value="1"/>
</dbReference>
<dbReference type="SUPFAM" id="SSF53474">
    <property type="entry name" value="alpha/beta-Hydrolases"/>
    <property type="match status" value="1"/>
</dbReference>
<dbReference type="Pfam" id="PF00135">
    <property type="entry name" value="COesterase"/>
    <property type="match status" value="1"/>
</dbReference>
<dbReference type="Proteomes" id="UP000694892">
    <property type="component" value="Chromosome 6L"/>
</dbReference>
<dbReference type="PANTHER" id="PTHR14093:SF19">
    <property type="entry name" value="THYROGLOBULIN"/>
    <property type="match status" value="1"/>
</dbReference>
<feature type="domain" description="Carboxylesterase type B" evidence="6">
    <location>
        <begin position="4"/>
        <end position="162"/>
    </location>
</feature>
<keyword evidence="2" id="KW-0964">Secreted</keyword>
<dbReference type="GO" id="GO:0006590">
    <property type="term" value="P:thyroid hormone generation"/>
    <property type="evidence" value="ECO:0007669"/>
    <property type="project" value="TreeGrafter"/>
</dbReference>
<name>A0A974CRT0_XENLA</name>
<proteinExistence type="predicted"/>
<evidence type="ECO:0000259" key="6">
    <source>
        <dbReference type="Pfam" id="PF00135"/>
    </source>
</evidence>
<reference evidence="8" key="1">
    <citation type="journal article" date="2016" name="Nature">
        <title>Genome evolution in the allotetraploid frog Xenopus laevis.</title>
        <authorList>
            <person name="Session A.M."/>
            <person name="Uno Y."/>
            <person name="Kwon T."/>
            <person name="Chapman J.A."/>
            <person name="Toyoda A."/>
            <person name="Takahashi S."/>
            <person name="Fukui A."/>
            <person name="Hikosaka A."/>
            <person name="Suzuki A."/>
            <person name="Kondo M."/>
            <person name="van Heeringen S.J."/>
            <person name="Quigley I."/>
            <person name="Heinz S."/>
            <person name="Ogino H."/>
            <person name="Ochi H."/>
            <person name="Hellsten U."/>
            <person name="Lyons J.B."/>
            <person name="Simakov O."/>
            <person name="Putnam N."/>
            <person name="Stites J."/>
            <person name="Kuroki Y."/>
            <person name="Tanaka T."/>
            <person name="Michiue T."/>
            <person name="Watanabe M."/>
            <person name="Bogdanovic O."/>
            <person name="Lister R."/>
            <person name="Georgiou G."/>
            <person name="Paranjpe S.S."/>
            <person name="van Kruijsbergen I."/>
            <person name="Shu S."/>
            <person name="Carlson J."/>
            <person name="Kinoshita T."/>
            <person name="Ohta Y."/>
            <person name="Mawaribuchi S."/>
            <person name="Jenkins J."/>
            <person name="Grimwood J."/>
            <person name="Schmutz J."/>
            <person name="Mitros T."/>
            <person name="Mozaffari S.V."/>
            <person name="Suzuki Y."/>
            <person name="Haramoto Y."/>
            <person name="Yamamoto T.S."/>
            <person name="Takagi C."/>
            <person name="Heald R."/>
            <person name="Miller K."/>
            <person name="Haudenschild C."/>
            <person name="Kitzman J."/>
            <person name="Nakayama T."/>
            <person name="Izutsu Y."/>
            <person name="Robert J."/>
            <person name="Fortriede J."/>
            <person name="Burns K."/>
            <person name="Lotay V."/>
            <person name="Karimi K."/>
            <person name="Yasuoka Y."/>
            <person name="Dichmann D.S."/>
            <person name="Flajnik M.F."/>
            <person name="Houston D.W."/>
            <person name="Shendure J."/>
            <person name="DuPasquier L."/>
            <person name="Vize P.D."/>
            <person name="Zorn A.M."/>
            <person name="Ito M."/>
            <person name="Marcotte E.M."/>
            <person name="Wallingford J.B."/>
            <person name="Ito Y."/>
            <person name="Asashima M."/>
            <person name="Ueno N."/>
            <person name="Matsuda Y."/>
            <person name="Veenstra G.J."/>
            <person name="Fujiyama A."/>
            <person name="Harland R.M."/>
            <person name="Taira M."/>
            <person name="Rokhsar D.S."/>
        </authorList>
    </citation>
    <scope>NUCLEOTIDE SEQUENCE [LARGE SCALE GENOMIC DNA]</scope>
    <source>
        <strain evidence="8">J</strain>
    </source>
</reference>
<dbReference type="EMBL" id="CM004476">
    <property type="protein sequence ID" value="OCT77186.1"/>
    <property type="molecule type" value="Genomic_DNA"/>
</dbReference>
<evidence type="ECO:0000313" key="8">
    <source>
        <dbReference type="Proteomes" id="UP000694892"/>
    </source>
</evidence>
<feature type="region of interest" description="Disordered" evidence="5">
    <location>
        <begin position="276"/>
        <end position="310"/>
    </location>
</feature>
<comment type="subcellular location">
    <subcellularLocation>
        <location evidence="1">Secreted</location>
    </subcellularLocation>
</comment>
<dbReference type="InterPro" id="IPR002018">
    <property type="entry name" value="CarbesteraseB"/>
</dbReference>
<sequence length="310" mass="34997">MVISEKRAKEQVRFLAAEVGCSSPNNNDVLTCLQGTDAGALNAAQTKLLAQRGPFQTWGPIVDNLYVKETPSRMLQHKKVQKIDLLTGSSEQDGLISRAKAIKRFEETQGRVDKTAFYQALQNSLGGDEANSQIQDAAVWFYSLEHSSDDYTGFSKALEKATRSGLDLPEDVVYAFGLPFHTNYKSQFSSEEQILSLKIMQYVSNFVKTGNPNFPYKFSRRISKELPAWPMYLAHSNGTNYKEFSLSLTNNQGLKNSECSFWNDYIQRLKESTRLQSPFLQTEKTPESKLMASPAPTSPKQEKEGYNRRK</sequence>
<evidence type="ECO:0000256" key="3">
    <source>
        <dbReference type="ARBA" id="ARBA00022729"/>
    </source>
</evidence>
<evidence type="ECO:0000256" key="5">
    <source>
        <dbReference type="SAM" id="MobiDB-lite"/>
    </source>
</evidence>
<feature type="compositionally biased region" description="Basic and acidic residues" evidence="5">
    <location>
        <begin position="300"/>
        <end position="310"/>
    </location>
</feature>
<dbReference type="InterPro" id="IPR052001">
    <property type="entry name" value="MHC-II_Gamma/Thyroglobulin"/>
</dbReference>
<dbReference type="Gene3D" id="3.40.50.1820">
    <property type="entry name" value="alpha/beta hydrolase"/>
    <property type="match status" value="2"/>
</dbReference>
<organism evidence="7 8">
    <name type="scientific">Xenopus laevis</name>
    <name type="common">African clawed frog</name>
    <dbReference type="NCBI Taxonomy" id="8355"/>
    <lineage>
        <taxon>Eukaryota</taxon>
        <taxon>Metazoa</taxon>
        <taxon>Chordata</taxon>
        <taxon>Craniata</taxon>
        <taxon>Vertebrata</taxon>
        <taxon>Euteleostomi</taxon>
        <taxon>Amphibia</taxon>
        <taxon>Batrachia</taxon>
        <taxon>Anura</taxon>
        <taxon>Pipoidea</taxon>
        <taxon>Pipidae</taxon>
        <taxon>Xenopodinae</taxon>
        <taxon>Xenopus</taxon>
        <taxon>Xenopus</taxon>
    </lineage>
</organism>
<dbReference type="OMA" id="CSFWREL"/>
<evidence type="ECO:0000256" key="4">
    <source>
        <dbReference type="ARBA" id="ARBA00023180"/>
    </source>
</evidence>
<protein>
    <recommendedName>
        <fullName evidence="6">Carboxylesterase type B domain-containing protein</fullName>
    </recommendedName>
</protein>
<evidence type="ECO:0000256" key="1">
    <source>
        <dbReference type="ARBA" id="ARBA00004613"/>
    </source>
</evidence>
<gene>
    <name evidence="7" type="ORF">XELAEV_18032382mg</name>
</gene>
<keyword evidence="4" id="KW-0325">Glycoprotein</keyword>
<evidence type="ECO:0000256" key="2">
    <source>
        <dbReference type="ARBA" id="ARBA00022525"/>
    </source>
</evidence>
<dbReference type="AlphaFoldDB" id="A0A974CRT0"/>